<evidence type="ECO:0000313" key="4">
    <source>
        <dbReference type="EMBL" id="TXT10592.1"/>
    </source>
</evidence>
<comment type="caution">
    <text evidence="4">The sequence shown here is derived from an EMBL/GenBank/DDBJ whole genome shotgun (WGS) entry which is preliminary data.</text>
</comment>
<reference evidence="4 5" key="1">
    <citation type="journal article" date="2019" name="PLoS Genet.">
        <title>Convergent evolution of linked mating-type loci in basidiomycete fungi.</title>
        <authorList>
            <person name="Sun S."/>
            <person name="Coelho M.A."/>
            <person name="Heitman J."/>
            <person name="Nowrousian M."/>
        </authorList>
    </citation>
    <scope>NUCLEOTIDE SEQUENCE [LARGE SCALE GENOMIC DNA]</scope>
    <source>
        <strain evidence="4 5">CBS 4282</strain>
    </source>
</reference>
<dbReference type="GO" id="GO:1990904">
    <property type="term" value="C:ribonucleoprotein complex"/>
    <property type="evidence" value="ECO:0007669"/>
    <property type="project" value="UniProtKB-KW"/>
</dbReference>
<dbReference type="InterPro" id="IPR001971">
    <property type="entry name" value="Ribosomal_uS11"/>
</dbReference>
<dbReference type="Pfam" id="PF00411">
    <property type="entry name" value="Ribosomal_S11"/>
    <property type="match status" value="1"/>
</dbReference>
<sequence length="156" mass="17271">MAKGDLVRWHPLPNELYRNAAGIADRAPTHTLHVMSTRNNTLLTFSDALGPMFGTISGGTDRVFKKGPRQSYEAAHQAALKTFAKITNVARALREQRADRLHIQVAYRGIDGVGREAVHSALLSADGAEVRPLIVRVEDRTRIKIGGTRARRPRRV</sequence>
<keyword evidence="2" id="KW-0689">Ribosomal protein</keyword>
<name>A0A7D8UZK0_VANHU</name>
<dbReference type="GO" id="GO:0006412">
    <property type="term" value="P:translation"/>
    <property type="evidence" value="ECO:0007669"/>
    <property type="project" value="InterPro"/>
</dbReference>
<dbReference type="EMBL" id="QKWK01000005">
    <property type="protein sequence ID" value="TXT10592.1"/>
    <property type="molecule type" value="Genomic_DNA"/>
</dbReference>
<dbReference type="GO" id="GO:0005840">
    <property type="term" value="C:ribosome"/>
    <property type="evidence" value="ECO:0007669"/>
    <property type="project" value="UniProtKB-KW"/>
</dbReference>
<keyword evidence="5" id="KW-1185">Reference proteome</keyword>
<dbReference type="Gene3D" id="3.30.420.80">
    <property type="entry name" value="Ribosomal protein S11"/>
    <property type="match status" value="1"/>
</dbReference>
<evidence type="ECO:0000256" key="2">
    <source>
        <dbReference type="ARBA" id="ARBA00022980"/>
    </source>
</evidence>
<comment type="similarity">
    <text evidence="1">Belongs to the universal ribosomal protein uS11 family.</text>
</comment>
<dbReference type="PANTHER" id="PTHR11759">
    <property type="entry name" value="40S RIBOSOMAL PROTEIN S14/30S RIBOSOMAL PROTEIN S11"/>
    <property type="match status" value="1"/>
</dbReference>
<dbReference type="OrthoDB" id="1654884at2759"/>
<proteinExistence type="inferred from homology"/>
<dbReference type="SUPFAM" id="SSF53137">
    <property type="entry name" value="Translational machinery components"/>
    <property type="match status" value="1"/>
</dbReference>
<evidence type="ECO:0008006" key="6">
    <source>
        <dbReference type="Google" id="ProtNLM"/>
    </source>
</evidence>
<gene>
    <name evidence="4" type="ORF">VHUM_02097</name>
</gene>
<evidence type="ECO:0000256" key="3">
    <source>
        <dbReference type="ARBA" id="ARBA00023274"/>
    </source>
</evidence>
<keyword evidence="3" id="KW-0687">Ribonucleoprotein</keyword>
<accession>A0A7D8UZK0</accession>
<dbReference type="InterPro" id="IPR036967">
    <property type="entry name" value="Ribosomal_uS11_sf"/>
</dbReference>
<dbReference type="AlphaFoldDB" id="A0A7D8UZK0"/>
<evidence type="ECO:0000256" key="1">
    <source>
        <dbReference type="ARBA" id="ARBA00006194"/>
    </source>
</evidence>
<organism evidence="4 5">
    <name type="scientific">Vanrija humicola</name>
    <name type="common">Yeast</name>
    <name type="synonym">Cryptococcus humicola</name>
    <dbReference type="NCBI Taxonomy" id="5417"/>
    <lineage>
        <taxon>Eukaryota</taxon>
        <taxon>Fungi</taxon>
        <taxon>Dikarya</taxon>
        <taxon>Basidiomycota</taxon>
        <taxon>Agaricomycotina</taxon>
        <taxon>Tremellomycetes</taxon>
        <taxon>Trichosporonales</taxon>
        <taxon>Trichosporonaceae</taxon>
        <taxon>Vanrija</taxon>
    </lineage>
</organism>
<protein>
    <recommendedName>
        <fullName evidence="6">Ribosomal protein S11</fullName>
    </recommendedName>
</protein>
<evidence type="ECO:0000313" key="5">
    <source>
        <dbReference type="Proteomes" id="UP000473826"/>
    </source>
</evidence>
<dbReference type="Proteomes" id="UP000473826">
    <property type="component" value="Unassembled WGS sequence"/>
</dbReference>
<dbReference type="PIRSF" id="PIRSF002131">
    <property type="entry name" value="Ribosomal_S11"/>
    <property type="match status" value="1"/>
</dbReference>
<dbReference type="GO" id="GO:0003735">
    <property type="term" value="F:structural constituent of ribosome"/>
    <property type="evidence" value="ECO:0007669"/>
    <property type="project" value="InterPro"/>
</dbReference>